<dbReference type="PRINTS" id="PR00891">
    <property type="entry name" value="RABGDIREP"/>
</dbReference>
<dbReference type="Proteomes" id="UP000562929">
    <property type="component" value="Unassembled WGS sequence"/>
</dbReference>
<dbReference type="GO" id="GO:0016192">
    <property type="term" value="P:vesicle-mediated transport"/>
    <property type="evidence" value="ECO:0007669"/>
    <property type="project" value="TreeGrafter"/>
</dbReference>
<dbReference type="EMBL" id="JAACLJ010000001">
    <property type="protein sequence ID" value="KAF4595184.1"/>
    <property type="molecule type" value="Genomic_DNA"/>
</dbReference>
<dbReference type="PANTHER" id="PTHR11787">
    <property type="entry name" value="RAB GDP-DISSOCIATION INHIBITOR"/>
    <property type="match status" value="1"/>
</dbReference>
<comment type="similarity">
    <text evidence="1 2">Belongs to the Rab GDI family.</text>
</comment>
<dbReference type="PIRSF" id="PIRSF037514">
    <property type="entry name" value="Rab_ger_ger_transf_A_fun"/>
    <property type="match status" value="1"/>
</dbReference>
<dbReference type="AlphaFoldDB" id="A0A8H4VGK9"/>
<evidence type="ECO:0000256" key="1">
    <source>
        <dbReference type="ARBA" id="ARBA00005593"/>
    </source>
</evidence>
<reference evidence="3 4" key="1">
    <citation type="journal article" date="2020" name="G3 (Bethesda)">
        <title>Genetic Underpinnings of Host Manipulation by Ophiocordyceps as Revealed by Comparative Transcriptomics.</title>
        <authorList>
            <person name="Will I."/>
            <person name="Das B."/>
            <person name="Trinh T."/>
            <person name="Brachmann A."/>
            <person name="Ohm R.A."/>
            <person name="de Bekker C."/>
        </authorList>
    </citation>
    <scope>NUCLEOTIDE SEQUENCE [LARGE SCALE GENOMIC DNA]</scope>
    <source>
        <strain evidence="3 4">EC05</strain>
    </source>
</reference>
<dbReference type="PANTHER" id="PTHR11787:SF4">
    <property type="entry name" value="CHM, RAB ESCORT PROTEIN 1"/>
    <property type="match status" value="1"/>
</dbReference>
<organism evidence="3 4">
    <name type="scientific">Ophiocordyceps camponoti-floridani</name>
    <dbReference type="NCBI Taxonomy" id="2030778"/>
    <lineage>
        <taxon>Eukaryota</taxon>
        <taxon>Fungi</taxon>
        <taxon>Dikarya</taxon>
        <taxon>Ascomycota</taxon>
        <taxon>Pezizomycotina</taxon>
        <taxon>Sordariomycetes</taxon>
        <taxon>Hypocreomycetidae</taxon>
        <taxon>Hypocreales</taxon>
        <taxon>Ophiocordycipitaceae</taxon>
        <taxon>Ophiocordyceps</taxon>
    </lineage>
</organism>
<dbReference type="Gene3D" id="3.50.50.60">
    <property type="entry name" value="FAD/NAD(P)-binding domain"/>
    <property type="match status" value="1"/>
</dbReference>
<sequence>MDSLADTRWDVVISGTGLQQSLLALALSRSGKAILHVDANGYYGAGEAALSLDEADVWAERYAERDDGCAVFSSARVVRAGEGGLSFPRSYSLALAPQLIHARSPLLSQLVSSRAYRQVEFLAVGSLYLFRPPSEATSLPALSRVPSTREELFADDEIPARAKRKLIKFLRFVIDYESEQQSDVWKAKADEPLAAFLESEFGLDGDLQSYVVVLTLSLDADISVAAGLAAIHRHLSSMGTFGPGFAAVYPKWGGLSELAQVGCRAGAVGGAVYVLGTGISKVKTQTSTEDHLEITLSSGVTVKAGSLIDGCERTSEPTASLSRLVAVVDAAFPSMFQPVTEEAPTPCVAVVGFPPGSIVGEDGQASEMMYAILHSSDTGECPVGQCIIHLSTPSTPTSHQLLSAALSTLLTALSSEAQHAQPLYQLSYNQAAGPGTFSSEARVGTFAPPPPQHVAFPDVVLSSVRDAWGVVTAADPESDGYMTFEDREDVADEDCAKN</sequence>
<dbReference type="InterPro" id="IPR036188">
    <property type="entry name" value="FAD/NAD-bd_sf"/>
</dbReference>
<protein>
    <recommendedName>
        <fullName evidence="2">Rab proteins geranylgeranyltransferase</fullName>
    </recommendedName>
</protein>
<dbReference type="SUPFAM" id="SSF51905">
    <property type="entry name" value="FAD/NAD(P)-binding domain"/>
    <property type="match status" value="1"/>
</dbReference>
<dbReference type="InterPro" id="IPR018203">
    <property type="entry name" value="GDP_dissociation_inhibitor"/>
</dbReference>
<evidence type="ECO:0000313" key="3">
    <source>
        <dbReference type="EMBL" id="KAF4595184.1"/>
    </source>
</evidence>
<dbReference type="GO" id="GO:0007264">
    <property type="term" value="P:small GTPase-mediated signal transduction"/>
    <property type="evidence" value="ECO:0007669"/>
    <property type="project" value="UniProtKB-UniRule"/>
</dbReference>
<dbReference type="InterPro" id="IPR017230">
    <property type="entry name" value="Mrs6"/>
</dbReference>
<comment type="caution">
    <text evidence="3">The sequence shown here is derived from an EMBL/GenBank/DDBJ whole genome shotgun (WGS) entry which is preliminary data.</text>
</comment>
<dbReference type="Pfam" id="PF00996">
    <property type="entry name" value="GDI"/>
    <property type="match status" value="1"/>
</dbReference>
<dbReference type="GO" id="GO:0005829">
    <property type="term" value="C:cytosol"/>
    <property type="evidence" value="ECO:0007669"/>
    <property type="project" value="TreeGrafter"/>
</dbReference>
<name>A0A8H4VGK9_9HYPO</name>
<dbReference type="GO" id="GO:0005968">
    <property type="term" value="C:Rab-protein geranylgeranyltransferase complex"/>
    <property type="evidence" value="ECO:0007669"/>
    <property type="project" value="TreeGrafter"/>
</dbReference>
<proteinExistence type="inferred from homology"/>
<keyword evidence="4" id="KW-1185">Reference proteome</keyword>
<gene>
    <name evidence="3" type="ORF">GQ602_000797</name>
</gene>
<dbReference type="Gene3D" id="1.10.405.10">
    <property type="entry name" value="Guanine Nucleotide Dissociation Inhibitor, domain 1"/>
    <property type="match status" value="1"/>
</dbReference>
<evidence type="ECO:0000313" key="4">
    <source>
        <dbReference type="Proteomes" id="UP000562929"/>
    </source>
</evidence>
<dbReference type="GO" id="GO:0005634">
    <property type="term" value="C:nucleus"/>
    <property type="evidence" value="ECO:0007669"/>
    <property type="project" value="TreeGrafter"/>
</dbReference>
<dbReference type="GO" id="GO:0016740">
    <property type="term" value="F:transferase activity"/>
    <property type="evidence" value="ECO:0007669"/>
    <property type="project" value="UniProtKB-KW"/>
</dbReference>
<evidence type="ECO:0000256" key="2">
    <source>
        <dbReference type="PIRNR" id="PIRNR037514"/>
    </source>
</evidence>
<dbReference type="OrthoDB" id="1923006at2759"/>
<dbReference type="GO" id="GO:0005092">
    <property type="term" value="F:GDP-dissociation inhibitor activity"/>
    <property type="evidence" value="ECO:0007669"/>
    <property type="project" value="UniProtKB-UniRule"/>
</dbReference>
<keyword evidence="3" id="KW-0808">Transferase</keyword>
<dbReference type="Gene3D" id="3.30.519.10">
    <property type="entry name" value="Guanine Nucleotide Dissociation Inhibitor, domain 2"/>
    <property type="match status" value="1"/>
</dbReference>
<accession>A0A8H4VGK9</accession>